<accession>A0A643EZM1</accession>
<proteinExistence type="predicted"/>
<evidence type="ECO:0008006" key="3">
    <source>
        <dbReference type="Google" id="ProtNLM"/>
    </source>
</evidence>
<sequence>MNTPSAFFSLAYNFASAVAGGVDPRTGQFNITLTLANLTSNNGLGPSVPIELNYSPSSGTDMGFGVGFDLGLTTYNAGSGNLSLSTGEQYQVWASQNSGAMGIQQTTLKHVSIQRTPDGQYYQVTYRDGTIELLDGPNNAGDLKQLRQIISPSGHNLYFQTDAAGRLSTIKDDDLKVLVSISYSSARSVNPIISILPGWSEGYDVFLDLQGKYLVGISSNALGAADTSLKWLINYTDMSFLGPWGLWATKLIAPGGLVEEVAYSPNADLAHRYVESASDMRSVRMPYVVQLTTTPGGGQPAILQNYAFSSANFLGCGAGTNWNPALDPLYDCSFDYKYKSTVTHIDDANIETAVERTYNCFHLQVKEATRRDDHVIIEETTYYATPGMGFAAQDPRFQLPRLQTISCSSGTLEPDGQVSRKAQIQYNYDLFGNQLSQAKYVTDDNGALIAQGAISWDYYPAAGLANDIVNGFGCPPDPNTYNRQNSVPRFIKSMTTTPAQSDYGDEPIVVTRYRYQQYAYPAGIPALAGAYTVFNCEQRAFSDTHVTARTTFQYAAASQGHEFGRLVASSRTHYPDGNPDHGYTTTSTMTAQLSGEKLTRTTTQVTHDSITTTASKITSRFTGRVTETINNLGVKNTGSYDKLGRLTSVTTASGTDFANTRDFAYTIGSAATAPYIIMATDALGNQVRTSFDGMKNALKGEVQLKDGSIWQILQTRTYDNAGRLQSTVSQDFNSNTSTPYASLSSDLHYDNWGQSDCATGPDGIQSFNIKDPVLLTNTAYDLSGRPDPATGQLLQTSRTVQSYDVARRTVTTKTYAAGSAIDSTPYSTTSAKYDGLNRLRSMIDALGRETSYVYDAFGRVITAILPKTSSQQAPTVVARIYNDDTPSAVMVNITVDDVSMGTRIVDGMGRITQQDVGGHLWQAEYDPVCGSLTSPSSITSPYGVTVNYSYQPELNGKLISKSVGPDPVRGTVINHDSLSLSYNAITGKLACATSFASSRAVSIANTFDVNGRLSAETFSQGGGTTSYQYTTAGQIKSYTDVTGAKREVTARDAYGRPTQASDRDVQLDVIYDVLGRLSKWIATDLSNTSHPTLTTTITWDDLDREASRKVESSHGSAWILEQSYYKSHQLQSKTLKRGTTGTTESGFTIARQESFQYDARNRLIAYEAEGPELPANSKGRRLKSQRFVYDAYDNITRADTVFDDGSSDIMTCLFTPKDPCQLRIIRHTHSDYPLKTTLTYDAAGNIINDGQSRSFSYDHAINCGYLRSVTQYNEDGIRTATSGFFYDPLNRMIDENGTNLFYRGSRLVNQINGDNKVRLVPGPTGNLAQVREGAHTGIWLSGVDASGSVLSLNNDDTRQTMAYGPHGEQPADDDQTSILGYNGRRKSAVLEGYHLGNGYRLYSPELRRFMAPDSYSPFGKGGINPYAYCAGDPINNTDPTGHSWKGVLKFRHEVMHVATKPLHLAEKGIHKAEVAIMPSKIERIIVNTAIVVVASIEDPVIGADAAETAGDDLLAKGGKDAVKGTEDIAIDAPKTVEPSAPPMEGPSAPPLEHESLQGAGEQAPQHALHEIFGSEPDLDDLIGHREEEENLERFRDADEDELEEQIRDRFRESVRLDRRMRANAELRERMMNEMPDEGYSEDNDDNTRGIVADRQAMINNIFEENRGLRIIRNRLDRERYILSGYRRDPF</sequence>
<dbReference type="NCBIfam" id="TIGR01643">
    <property type="entry name" value="YD_repeat_2x"/>
    <property type="match status" value="1"/>
</dbReference>
<dbReference type="InterPro" id="IPR050708">
    <property type="entry name" value="T6SS_VgrG/RHS"/>
</dbReference>
<reference evidence="2" key="1">
    <citation type="submission" date="2019-09" db="EMBL/GenBank/DDBJ databases">
        <title>Draft genome sequences of 48 bacterial type strains from the CCUG.</title>
        <authorList>
            <person name="Tunovic T."/>
            <person name="Pineiro-Iglesias B."/>
            <person name="Unosson C."/>
            <person name="Inganas E."/>
            <person name="Ohlen M."/>
            <person name="Cardew S."/>
            <person name="Jensie-Markopoulos S."/>
            <person name="Salva-Serra F."/>
            <person name="Jaen-Luchoro D."/>
            <person name="Karlsson R."/>
            <person name="Svensson-Stadler L."/>
            <person name="Chun J."/>
            <person name="Moore E."/>
        </authorList>
    </citation>
    <scope>NUCLEOTIDE SEQUENCE</scope>
    <source>
        <strain evidence="2">CCUG 50899</strain>
    </source>
</reference>
<evidence type="ECO:0000313" key="2">
    <source>
        <dbReference type="EMBL" id="KAB0569513.1"/>
    </source>
</evidence>
<feature type="region of interest" description="Disordered" evidence="1">
    <location>
        <begin position="1530"/>
        <end position="1564"/>
    </location>
</feature>
<dbReference type="InterPro" id="IPR006530">
    <property type="entry name" value="YD"/>
</dbReference>
<organism evidence="2">
    <name type="scientific">Brucella pituitosa</name>
    <dbReference type="NCBI Taxonomy" id="571256"/>
    <lineage>
        <taxon>Bacteria</taxon>
        <taxon>Pseudomonadati</taxon>
        <taxon>Pseudomonadota</taxon>
        <taxon>Alphaproteobacteria</taxon>
        <taxon>Hyphomicrobiales</taxon>
        <taxon>Brucellaceae</taxon>
        <taxon>Brucella/Ochrobactrum group</taxon>
        <taxon>Brucella</taxon>
    </lineage>
</organism>
<dbReference type="InterPro" id="IPR022385">
    <property type="entry name" value="Rhs_assc_core"/>
</dbReference>
<dbReference type="RefSeq" id="WP_128094577.1">
    <property type="nucleotide sequence ID" value="NZ_JBHEEN010000007.1"/>
</dbReference>
<dbReference type="Gene3D" id="2.180.10.10">
    <property type="entry name" value="RHS repeat-associated core"/>
    <property type="match status" value="2"/>
</dbReference>
<dbReference type="InterPro" id="IPR031325">
    <property type="entry name" value="RHS_repeat"/>
</dbReference>
<dbReference type="Pfam" id="PF05593">
    <property type="entry name" value="RHS_repeat"/>
    <property type="match status" value="1"/>
</dbReference>
<dbReference type="EMBL" id="VZPE01000007">
    <property type="protein sequence ID" value="KAB0569513.1"/>
    <property type="molecule type" value="Genomic_DNA"/>
</dbReference>
<dbReference type="PANTHER" id="PTHR32305:SF15">
    <property type="entry name" value="PROTEIN RHSA-RELATED"/>
    <property type="match status" value="1"/>
</dbReference>
<gene>
    <name evidence="2" type="ORF">F7Q93_17480</name>
</gene>
<comment type="caution">
    <text evidence="2">The sequence shown here is derived from an EMBL/GenBank/DDBJ whole genome shotgun (WGS) entry which is preliminary data.</text>
</comment>
<evidence type="ECO:0000256" key="1">
    <source>
        <dbReference type="SAM" id="MobiDB-lite"/>
    </source>
</evidence>
<name>A0A643EZM1_9HYPH</name>
<feature type="compositionally biased region" description="Pro residues" evidence="1">
    <location>
        <begin position="1539"/>
        <end position="1549"/>
    </location>
</feature>
<protein>
    <recommendedName>
        <fullName evidence="3">RHS repeat-associated core domain-containing protein</fullName>
    </recommendedName>
</protein>
<dbReference type="NCBIfam" id="TIGR03696">
    <property type="entry name" value="Rhs_assc_core"/>
    <property type="match status" value="1"/>
</dbReference>
<dbReference type="PANTHER" id="PTHR32305">
    <property type="match status" value="1"/>
</dbReference>